<dbReference type="SUPFAM" id="SSF55785">
    <property type="entry name" value="PYP-like sensor domain (PAS domain)"/>
    <property type="match status" value="3"/>
</dbReference>
<evidence type="ECO:0000259" key="4">
    <source>
        <dbReference type="PROSITE" id="PS50110"/>
    </source>
</evidence>
<dbReference type="Gene3D" id="3.40.50.2300">
    <property type="match status" value="1"/>
</dbReference>
<dbReference type="CDD" id="cd01949">
    <property type="entry name" value="GGDEF"/>
    <property type="match status" value="1"/>
</dbReference>
<dbReference type="SUPFAM" id="SSF55073">
    <property type="entry name" value="Nucleotide cyclase"/>
    <property type="match status" value="1"/>
</dbReference>
<feature type="domain" description="PAC" evidence="6">
    <location>
        <begin position="203"/>
        <end position="255"/>
    </location>
</feature>
<comment type="caution">
    <text evidence="3">Lacks conserved residue(s) required for the propagation of feature annotation.</text>
</comment>
<dbReference type="Gene3D" id="3.30.70.270">
    <property type="match status" value="1"/>
</dbReference>
<dbReference type="InterPro" id="IPR011006">
    <property type="entry name" value="CheY-like_superfamily"/>
</dbReference>
<evidence type="ECO:0000259" key="6">
    <source>
        <dbReference type="PROSITE" id="PS50113"/>
    </source>
</evidence>
<evidence type="ECO:0000259" key="5">
    <source>
        <dbReference type="PROSITE" id="PS50112"/>
    </source>
</evidence>
<dbReference type="InterPro" id="IPR000014">
    <property type="entry name" value="PAS"/>
</dbReference>
<dbReference type="InterPro" id="IPR000700">
    <property type="entry name" value="PAS-assoc_C"/>
</dbReference>
<dbReference type="InterPro" id="IPR052155">
    <property type="entry name" value="Biofilm_reg_signaling"/>
</dbReference>
<dbReference type="SMART" id="SM00086">
    <property type="entry name" value="PAC"/>
    <property type="match status" value="3"/>
</dbReference>
<dbReference type="Pfam" id="PF08448">
    <property type="entry name" value="PAS_4"/>
    <property type="match status" value="2"/>
</dbReference>
<evidence type="ECO:0000256" key="3">
    <source>
        <dbReference type="PROSITE-ProRule" id="PRU00169"/>
    </source>
</evidence>
<dbReference type="PROSITE" id="PS50113">
    <property type="entry name" value="PAC"/>
    <property type="match status" value="2"/>
</dbReference>
<feature type="domain" description="PAC" evidence="6">
    <location>
        <begin position="456"/>
        <end position="507"/>
    </location>
</feature>
<dbReference type="Pfam" id="PF13426">
    <property type="entry name" value="PAS_9"/>
    <property type="match status" value="1"/>
</dbReference>
<protein>
    <recommendedName>
        <fullName evidence="1">Stage 0 sporulation protein A homolog</fullName>
    </recommendedName>
</protein>
<dbReference type="SUPFAM" id="SSF52172">
    <property type="entry name" value="CheY-like"/>
    <property type="match status" value="1"/>
</dbReference>
<sequence>MKDIFVVEDSKFDRAKIKEILTSLEYSAEYFSEAEEVLEQLENINKNKLPQLMIVNIVLAGKLSGYQLAEKLKRKCDIPIIFLTADSKKKTLNQQLLNGDLFLNKPIDYHELKNNIKIIMEKKKIDHIIEEKVNEEIVKNLDQQIWYFKDPYTYKMVNHSYALFLGKKEEKFRDQYIYDILKPKEAEEVIAENIEIFLDKKDIKNEKWYKNSNGENRLLAIKKSPIFNAQGAVENIFCQAEDITEQNILENELRRNRDNLQRIIEAVPDMIFLINKNGDVLDLWTGDESKLLYPKKEALGKNIKEFLTEAAYATYQDKINTLFNQKNSVAFEYSLLIDNTRKYYEAKMLNLETEGQKQNIIVSVRDISERKKSSLKLEKLSREFETIFNNVENAIFLINVENEELKFQRLNTFHENATGLKTEDIKGKTPVEAFGKDFGEELETNYRQCLIEKKTISYEEELDLPAGKRIWLTKLTPVINDKGEAEKIVGTSLDITENKIKENEIQYLSFHDEMTGLYNRRYFENEMQRLDSSRELPITIMIADLDNLKYVNDNFGHQAGDDYIITAAQMITDSTRDEDIVARIGGDEFALILPDTASSEAQKIYQRIKSKQSKYLNGNNVINIFSISIGYSVKDTNELSLEEVFKAADKKMYVNKAENKK</sequence>
<dbReference type="AlphaFoldDB" id="A0A4R6RPP2"/>
<dbReference type="PROSITE" id="PS50110">
    <property type="entry name" value="RESPONSE_REGULATORY"/>
    <property type="match status" value="1"/>
</dbReference>
<name>A0A4R6RPP2_9FIRM</name>
<dbReference type="EMBL" id="SNXX01000033">
    <property type="protein sequence ID" value="TDP88739.1"/>
    <property type="molecule type" value="Genomic_DNA"/>
</dbReference>
<evidence type="ECO:0000256" key="2">
    <source>
        <dbReference type="ARBA" id="ARBA00024867"/>
    </source>
</evidence>
<dbReference type="PROSITE" id="PS50112">
    <property type="entry name" value="PAS"/>
    <property type="match status" value="1"/>
</dbReference>
<dbReference type="InterPro" id="IPR001789">
    <property type="entry name" value="Sig_transdc_resp-reg_receiver"/>
</dbReference>
<comment type="function">
    <text evidence="2">May play the central regulatory role in sporulation. It may be an element of the effector pathway responsible for the activation of sporulation genes in response to nutritional stress. Spo0A may act in concert with spo0H (a sigma factor) to control the expression of some genes that are critical to the sporulation process.</text>
</comment>
<accession>A0A4R6RPP2</accession>
<dbReference type="RefSeq" id="WP_133531123.1">
    <property type="nucleotide sequence ID" value="NZ_SNXX01000033.1"/>
</dbReference>
<dbReference type="Gene3D" id="3.30.450.20">
    <property type="entry name" value="PAS domain"/>
    <property type="match status" value="3"/>
</dbReference>
<organism evidence="8 9">
    <name type="scientific">Halanaerobium saccharolyticum</name>
    <dbReference type="NCBI Taxonomy" id="43595"/>
    <lineage>
        <taxon>Bacteria</taxon>
        <taxon>Bacillati</taxon>
        <taxon>Bacillota</taxon>
        <taxon>Clostridia</taxon>
        <taxon>Halanaerobiales</taxon>
        <taxon>Halanaerobiaceae</taxon>
        <taxon>Halanaerobium</taxon>
    </lineage>
</organism>
<reference evidence="8 9" key="1">
    <citation type="submission" date="2019-03" db="EMBL/GenBank/DDBJ databases">
        <title>Subsurface microbial communities from deep shales in Ohio and West Virginia, USA.</title>
        <authorList>
            <person name="Wrighton K."/>
        </authorList>
    </citation>
    <scope>NUCLEOTIDE SEQUENCE [LARGE SCALE GENOMIC DNA]</scope>
    <source>
        <strain evidence="8 9">MSL 7</strain>
    </source>
</reference>
<dbReference type="PANTHER" id="PTHR44757:SF2">
    <property type="entry name" value="BIOFILM ARCHITECTURE MAINTENANCE PROTEIN MBAA"/>
    <property type="match status" value="1"/>
</dbReference>
<dbReference type="PANTHER" id="PTHR44757">
    <property type="entry name" value="DIGUANYLATE CYCLASE DGCP"/>
    <property type="match status" value="1"/>
</dbReference>
<feature type="domain" description="GGDEF" evidence="7">
    <location>
        <begin position="536"/>
        <end position="661"/>
    </location>
</feature>
<dbReference type="InterPro" id="IPR001610">
    <property type="entry name" value="PAC"/>
</dbReference>
<dbReference type="InterPro" id="IPR000160">
    <property type="entry name" value="GGDEF_dom"/>
</dbReference>
<dbReference type="GO" id="GO:0000160">
    <property type="term" value="P:phosphorelay signal transduction system"/>
    <property type="evidence" value="ECO:0007669"/>
    <property type="project" value="InterPro"/>
</dbReference>
<dbReference type="SMART" id="SM00267">
    <property type="entry name" value="GGDEF"/>
    <property type="match status" value="1"/>
</dbReference>
<feature type="domain" description="PAS" evidence="5">
    <location>
        <begin position="256"/>
        <end position="326"/>
    </location>
</feature>
<comment type="caution">
    <text evidence="8">The sequence shown here is derived from an EMBL/GenBank/DDBJ whole genome shotgun (WGS) entry which is preliminary data.</text>
</comment>
<dbReference type="Pfam" id="PF00072">
    <property type="entry name" value="Response_reg"/>
    <property type="match status" value="1"/>
</dbReference>
<dbReference type="NCBIfam" id="TIGR00229">
    <property type="entry name" value="sensory_box"/>
    <property type="match status" value="3"/>
</dbReference>
<gene>
    <name evidence="8" type="ORF">C7957_13317</name>
</gene>
<dbReference type="Pfam" id="PF00990">
    <property type="entry name" value="GGDEF"/>
    <property type="match status" value="1"/>
</dbReference>
<dbReference type="PROSITE" id="PS50887">
    <property type="entry name" value="GGDEF"/>
    <property type="match status" value="1"/>
</dbReference>
<dbReference type="NCBIfam" id="TIGR00254">
    <property type="entry name" value="GGDEF"/>
    <property type="match status" value="1"/>
</dbReference>
<evidence type="ECO:0000259" key="7">
    <source>
        <dbReference type="PROSITE" id="PS50887"/>
    </source>
</evidence>
<dbReference type="SMART" id="SM00091">
    <property type="entry name" value="PAS"/>
    <property type="match status" value="3"/>
</dbReference>
<dbReference type="InterPro" id="IPR035965">
    <property type="entry name" value="PAS-like_dom_sf"/>
</dbReference>
<feature type="domain" description="Response regulatory" evidence="4">
    <location>
        <begin position="3"/>
        <end position="120"/>
    </location>
</feature>
<evidence type="ECO:0000313" key="8">
    <source>
        <dbReference type="EMBL" id="TDP88739.1"/>
    </source>
</evidence>
<dbReference type="CDD" id="cd00130">
    <property type="entry name" value="PAS"/>
    <property type="match status" value="2"/>
</dbReference>
<dbReference type="InterPro" id="IPR013656">
    <property type="entry name" value="PAS_4"/>
</dbReference>
<dbReference type="SMART" id="SM00448">
    <property type="entry name" value="REC"/>
    <property type="match status" value="1"/>
</dbReference>
<dbReference type="InterPro" id="IPR029787">
    <property type="entry name" value="Nucleotide_cyclase"/>
</dbReference>
<evidence type="ECO:0000313" key="9">
    <source>
        <dbReference type="Proteomes" id="UP000295176"/>
    </source>
</evidence>
<evidence type="ECO:0000256" key="1">
    <source>
        <dbReference type="ARBA" id="ARBA00018672"/>
    </source>
</evidence>
<proteinExistence type="predicted"/>
<dbReference type="Proteomes" id="UP000295176">
    <property type="component" value="Unassembled WGS sequence"/>
</dbReference>
<dbReference type="InterPro" id="IPR043128">
    <property type="entry name" value="Rev_trsase/Diguanyl_cyclase"/>
</dbReference>